<dbReference type="RefSeq" id="WP_163819971.1">
    <property type="nucleotide sequence ID" value="NZ_JAAGOB010000010.1"/>
</dbReference>
<evidence type="ECO:0000313" key="3">
    <source>
        <dbReference type="Proteomes" id="UP000469185"/>
    </source>
</evidence>
<protein>
    <submittedName>
        <fullName evidence="2">PHP domain-containing protein</fullName>
    </submittedName>
</protein>
<sequence length="286" mass="30167">MRIDLHTHSSVSDGTERPADVVRRAHEAGLDVVALTDHDTFDGWPEALAAGRQYGVDVVPGVEISTQLGGRGAHVLAYHVDTAHRPLARELARVREDRRERLQRIAVRLTKAGIAVDLAEILHAANGASSVGRPHVADVMVAKGYVKTRDEAFASWLSVGGVGFVEKYAPGIVDAIGLVHAAGGVAVLAHPWGRGSRHVFSAEAIGALADAGLDGIEADHQDHDDAARAELRAVAAAHGLAVTGSSDYHGTGKVGHELGVNTTAEAEWERLLARVGRRPSQTGHEG</sequence>
<dbReference type="InterPro" id="IPR003141">
    <property type="entry name" value="Pol/His_phosphatase_N"/>
</dbReference>
<dbReference type="SUPFAM" id="SSF89550">
    <property type="entry name" value="PHP domain-like"/>
    <property type="match status" value="1"/>
</dbReference>
<dbReference type="PANTHER" id="PTHR42924:SF3">
    <property type="entry name" value="POLYMERASE_HISTIDINOL PHOSPHATASE N-TERMINAL DOMAIN-CONTAINING PROTEIN"/>
    <property type="match status" value="1"/>
</dbReference>
<dbReference type="Pfam" id="PF02811">
    <property type="entry name" value="PHP"/>
    <property type="match status" value="1"/>
</dbReference>
<dbReference type="InterPro" id="IPR016195">
    <property type="entry name" value="Pol/histidinol_Pase-like"/>
</dbReference>
<proteinExistence type="predicted"/>
<dbReference type="AlphaFoldDB" id="A0A6N9YQ52"/>
<evidence type="ECO:0000313" key="2">
    <source>
        <dbReference type="EMBL" id="NED97181.1"/>
    </source>
</evidence>
<dbReference type="GO" id="GO:0035312">
    <property type="term" value="F:5'-3' DNA exonuclease activity"/>
    <property type="evidence" value="ECO:0007669"/>
    <property type="project" value="TreeGrafter"/>
</dbReference>
<evidence type="ECO:0000259" key="1">
    <source>
        <dbReference type="SMART" id="SM00481"/>
    </source>
</evidence>
<dbReference type="InterPro" id="IPR004013">
    <property type="entry name" value="PHP_dom"/>
</dbReference>
<comment type="caution">
    <text evidence="2">The sequence shown here is derived from an EMBL/GenBank/DDBJ whole genome shotgun (WGS) entry which is preliminary data.</text>
</comment>
<dbReference type="GO" id="GO:0004534">
    <property type="term" value="F:5'-3' RNA exonuclease activity"/>
    <property type="evidence" value="ECO:0007669"/>
    <property type="project" value="TreeGrafter"/>
</dbReference>
<dbReference type="EMBL" id="JAAGOB010000010">
    <property type="protein sequence ID" value="NED97181.1"/>
    <property type="molecule type" value="Genomic_DNA"/>
</dbReference>
<dbReference type="Gene3D" id="3.20.20.140">
    <property type="entry name" value="Metal-dependent hydrolases"/>
    <property type="match status" value="1"/>
</dbReference>
<accession>A0A6N9YQ52</accession>
<dbReference type="Proteomes" id="UP000469185">
    <property type="component" value="Unassembled WGS sequence"/>
</dbReference>
<dbReference type="InterPro" id="IPR052018">
    <property type="entry name" value="PHP_domain"/>
</dbReference>
<organism evidence="2 3">
    <name type="scientific">Phytoactinopolyspora alkaliphila</name>
    <dbReference type="NCBI Taxonomy" id="1783498"/>
    <lineage>
        <taxon>Bacteria</taxon>
        <taxon>Bacillati</taxon>
        <taxon>Actinomycetota</taxon>
        <taxon>Actinomycetes</taxon>
        <taxon>Jiangellales</taxon>
        <taxon>Jiangellaceae</taxon>
        <taxon>Phytoactinopolyspora</taxon>
    </lineage>
</organism>
<name>A0A6N9YQ52_9ACTN</name>
<keyword evidence="3" id="KW-1185">Reference proteome</keyword>
<dbReference type="CDD" id="cd07438">
    <property type="entry name" value="PHP_HisPPase_AMP"/>
    <property type="match status" value="1"/>
</dbReference>
<dbReference type="SMART" id="SM00481">
    <property type="entry name" value="POLIIIAc"/>
    <property type="match status" value="1"/>
</dbReference>
<dbReference type="PANTHER" id="PTHR42924">
    <property type="entry name" value="EXONUCLEASE"/>
    <property type="match status" value="1"/>
</dbReference>
<feature type="domain" description="Polymerase/histidinol phosphatase N-terminal" evidence="1">
    <location>
        <begin position="3"/>
        <end position="68"/>
    </location>
</feature>
<gene>
    <name evidence="2" type="ORF">G1H11_17925</name>
</gene>
<reference evidence="2 3" key="1">
    <citation type="submission" date="2020-02" db="EMBL/GenBank/DDBJ databases">
        <authorList>
            <person name="Li X.-J."/>
            <person name="Feng X.-M."/>
        </authorList>
    </citation>
    <scope>NUCLEOTIDE SEQUENCE [LARGE SCALE GENOMIC DNA]</scope>
    <source>
        <strain evidence="2 3">CGMCC 4.7225</strain>
    </source>
</reference>
<dbReference type="Gene3D" id="1.10.150.650">
    <property type="match status" value="1"/>
</dbReference>